<dbReference type="OrthoDB" id="4062651at2759"/>
<protein>
    <submittedName>
        <fullName evidence="1">Uncharacterized protein</fullName>
    </submittedName>
</protein>
<accession>A0A0U5CD44</accession>
<organism evidence="1 2">
    <name type="scientific">Aspergillus calidoustus</name>
    <dbReference type="NCBI Taxonomy" id="454130"/>
    <lineage>
        <taxon>Eukaryota</taxon>
        <taxon>Fungi</taxon>
        <taxon>Dikarya</taxon>
        <taxon>Ascomycota</taxon>
        <taxon>Pezizomycotina</taxon>
        <taxon>Eurotiomycetes</taxon>
        <taxon>Eurotiomycetidae</taxon>
        <taxon>Eurotiales</taxon>
        <taxon>Aspergillaceae</taxon>
        <taxon>Aspergillus</taxon>
        <taxon>Aspergillus subgen. Nidulantes</taxon>
    </lineage>
</organism>
<dbReference type="OMA" id="MATIMMQ"/>
<keyword evidence="2" id="KW-1185">Reference proteome</keyword>
<reference evidence="2" key="1">
    <citation type="journal article" date="2016" name="Genome Announc.">
        <title>Draft genome sequences of fungus Aspergillus calidoustus.</title>
        <authorList>
            <person name="Horn F."/>
            <person name="Linde J."/>
            <person name="Mattern D.J."/>
            <person name="Walther G."/>
            <person name="Guthke R."/>
            <person name="Scherlach K."/>
            <person name="Martin K."/>
            <person name="Brakhage A.A."/>
            <person name="Petzke L."/>
            <person name="Valiante V."/>
        </authorList>
    </citation>
    <scope>NUCLEOTIDE SEQUENCE [LARGE SCALE GENOMIC DNA]</scope>
    <source>
        <strain evidence="2">SF006504</strain>
    </source>
</reference>
<gene>
    <name evidence="1" type="ORF">ASPCAL10846</name>
</gene>
<name>A0A0U5CD44_ASPCI</name>
<proteinExistence type="predicted"/>
<dbReference type="AlphaFoldDB" id="A0A0U5CD44"/>
<dbReference type="EMBL" id="CDMC01000009">
    <property type="protein sequence ID" value="CEL07690.1"/>
    <property type="molecule type" value="Genomic_DNA"/>
</dbReference>
<sequence length="83" mass="9081">MATIMMQLMQSYEMGDGIIGVDNIDRWPLDSEAFGFLEATSSAQSVDVLMKHPFVAKQHSLGGLAALARLAPIATKTFYTYPI</sequence>
<evidence type="ECO:0000313" key="2">
    <source>
        <dbReference type="Proteomes" id="UP000054771"/>
    </source>
</evidence>
<dbReference type="Proteomes" id="UP000054771">
    <property type="component" value="Unassembled WGS sequence"/>
</dbReference>
<evidence type="ECO:0000313" key="1">
    <source>
        <dbReference type="EMBL" id="CEL07690.1"/>
    </source>
</evidence>